<evidence type="ECO:0000313" key="2">
    <source>
        <dbReference type="Proteomes" id="UP000229574"/>
    </source>
</evidence>
<dbReference type="AlphaFoldDB" id="A0A2H0WZT1"/>
<accession>A0A2H0WZT1</accession>
<sequence>MTKRGWDVTVVDPVDLPLPPKYKKHYFRQANINDEPIEVRGGINWMDSLEEYAIKLDLPVKRHTFNFVRQSTALYVIDRIKS</sequence>
<dbReference type="EMBL" id="PEYY01000028">
    <property type="protein sequence ID" value="PIS18172.1"/>
    <property type="molecule type" value="Genomic_DNA"/>
</dbReference>
<protein>
    <submittedName>
        <fullName evidence="1">Uncharacterized protein</fullName>
    </submittedName>
</protein>
<name>A0A2H0WZT1_9BACT</name>
<dbReference type="Proteomes" id="UP000229574">
    <property type="component" value="Unassembled WGS sequence"/>
</dbReference>
<evidence type="ECO:0000313" key="1">
    <source>
        <dbReference type="EMBL" id="PIS18172.1"/>
    </source>
</evidence>
<organism evidence="1 2">
    <name type="scientific">Candidatus Collierbacteria bacterium CG09_land_8_20_14_0_10_46_12</name>
    <dbReference type="NCBI Taxonomy" id="1974533"/>
    <lineage>
        <taxon>Bacteria</taxon>
        <taxon>Candidatus Collieribacteriota</taxon>
    </lineage>
</organism>
<comment type="caution">
    <text evidence="1">The sequence shown here is derived from an EMBL/GenBank/DDBJ whole genome shotgun (WGS) entry which is preliminary data.</text>
</comment>
<reference evidence="2" key="1">
    <citation type="submission" date="2017-09" db="EMBL/GenBank/DDBJ databases">
        <title>Depth-based differentiation of microbial function through sediment-hosted aquifers and enrichment of novel symbionts in the deep terrestrial subsurface.</title>
        <authorList>
            <person name="Probst A.J."/>
            <person name="Ladd B."/>
            <person name="Jarett J.K."/>
            <person name="Geller-Mcgrath D.E."/>
            <person name="Sieber C.M.K."/>
            <person name="Emerson J.B."/>
            <person name="Anantharaman K."/>
            <person name="Thomas B.C."/>
            <person name="Malmstrom R."/>
            <person name="Stieglmeier M."/>
            <person name="Klingl A."/>
            <person name="Woyke T."/>
            <person name="Ryan C.M."/>
            <person name="Banfield J.F."/>
        </authorList>
    </citation>
    <scope>NUCLEOTIDE SEQUENCE [LARGE SCALE GENOMIC DNA]</scope>
</reference>
<gene>
    <name evidence="1" type="ORF">COT54_00685</name>
</gene>
<proteinExistence type="predicted"/>